<dbReference type="EMBL" id="MHHZ01000023">
    <property type="protein sequence ID" value="OGY40895.1"/>
    <property type="molecule type" value="Genomic_DNA"/>
</dbReference>
<evidence type="ECO:0000313" key="2">
    <source>
        <dbReference type="EMBL" id="OGY40895.1"/>
    </source>
</evidence>
<sequence length="474" mass="52308">MLKKIIFSGLIALFVLSLLPLSALAMTSTTLKPGTLIKCQTNSVYYLGADGKRYVFPNEKTYKTWFADFLLVIPISTELLGDIPIGGNATYKPGARLVKITTDPKVYWVDKQGTLRHISTESIAKQLWGNYWPYLIDDVPDAFFVNYKMGSPITTPVLPAIESDYTINEDKTLSTQPDPTYSELSKINLTGFVEGNVAKLTWTTENLTAESGFKIVMANKPDPIYPGNDFHYKSNPSDRNDTWYDLSAGTYYFRACQYLDSKCGIYSNNLTLTVDSGSQPSTSNKSIYLKASVAANGTVTLNWTANFLSSLGFKTVKSTQLNPVYPGNDYHYLSEPSNTSDTWTGLSGGTYHFRVCEYLSGSCGTYSNDVSVVVPGTTTDNSGGTITLSGNVNSGIVYLNWVVKNMVSSKGFKIVKSTEPNPVYPGNDYHYLTDPDIRTDSWTDLAPVTYHFRVCEYLGSACGIYSNDLSLTVQ</sequence>
<keyword evidence="1" id="KW-0732">Signal</keyword>
<name>A0A1G1XL68_9BACT</name>
<dbReference type="Proteomes" id="UP000176498">
    <property type="component" value="Unassembled WGS sequence"/>
</dbReference>
<evidence type="ECO:0000256" key="1">
    <source>
        <dbReference type="SAM" id="SignalP"/>
    </source>
</evidence>
<gene>
    <name evidence="2" type="ORF">A2Y82_03430</name>
</gene>
<comment type="caution">
    <text evidence="2">The sequence shown here is derived from an EMBL/GenBank/DDBJ whole genome shotgun (WGS) entry which is preliminary data.</text>
</comment>
<organism evidence="2 3">
    <name type="scientific">Candidatus Buchananbacteria bacterium RBG_13_36_9</name>
    <dbReference type="NCBI Taxonomy" id="1797530"/>
    <lineage>
        <taxon>Bacteria</taxon>
        <taxon>Candidatus Buchananiibacteriota</taxon>
    </lineage>
</organism>
<evidence type="ECO:0000313" key="3">
    <source>
        <dbReference type="Proteomes" id="UP000176498"/>
    </source>
</evidence>
<evidence type="ECO:0008006" key="4">
    <source>
        <dbReference type="Google" id="ProtNLM"/>
    </source>
</evidence>
<proteinExistence type="predicted"/>
<feature type="chain" id="PRO_5009581330" description="Fibronectin type-III domain-containing protein" evidence="1">
    <location>
        <begin position="26"/>
        <end position="474"/>
    </location>
</feature>
<protein>
    <recommendedName>
        <fullName evidence="4">Fibronectin type-III domain-containing protein</fullName>
    </recommendedName>
</protein>
<dbReference type="AlphaFoldDB" id="A0A1G1XL68"/>
<accession>A0A1G1XL68</accession>
<feature type="signal peptide" evidence="1">
    <location>
        <begin position="1"/>
        <end position="25"/>
    </location>
</feature>
<reference evidence="2 3" key="1">
    <citation type="journal article" date="2016" name="Nat. Commun.">
        <title>Thousands of microbial genomes shed light on interconnected biogeochemical processes in an aquifer system.</title>
        <authorList>
            <person name="Anantharaman K."/>
            <person name="Brown C.T."/>
            <person name="Hug L.A."/>
            <person name="Sharon I."/>
            <person name="Castelle C.J."/>
            <person name="Probst A.J."/>
            <person name="Thomas B.C."/>
            <person name="Singh A."/>
            <person name="Wilkins M.J."/>
            <person name="Karaoz U."/>
            <person name="Brodie E.L."/>
            <person name="Williams K.H."/>
            <person name="Hubbard S.S."/>
            <person name="Banfield J.F."/>
        </authorList>
    </citation>
    <scope>NUCLEOTIDE SEQUENCE [LARGE SCALE GENOMIC DNA]</scope>
</reference>